<dbReference type="SUPFAM" id="SSF46689">
    <property type="entry name" value="Homeodomain-like"/>
    <property type="match status" value="1"/>
</dbReference>
<feature type="compositionally biased region" description="Low complexity" evidence="1">
    <location>
        <begin position="323"/>
        <end position="347"/>
    </location>
</feature>
<proteinExistence type="predicted"/>
<feature type="compositionally biased region" description="Polar residues" evidence="1">
    <location>
        <begin position="168"/>
        <end position="178"/>
    </location>
</feature>
<accession>A0A8H6IJD9</accession>
<organism evidence="5 6">
    <name type="scientific">Ephemerocybe angulata</name>
    <dbReference type="NCBI Taxonomy" id="980116"/>
    <lineage>
        <taxon>Eukaryota</taxon>
        <taxon>Fungi</taxon>
        <taxon>Dikarya</taxon>
        <taxon>Basidiomycota</taxon>
        <taxon>Agaricomycotina</taxon>
        <taxon>Agaricomycetes</taxon>
        <taxon>Agaricomycetidae</taxon>
        <taxon>Agaricales</taxon>
        <taxon>Agaricineae</taxon>
        <taxon>Psathyrellaceae</taxon>
        <taxon>Ephemerocybe</taxon>
    </lineage>
</organism>
<dbReference type="GO" id="GO:0001156">
    <property type="term" value="F:TFIIIC-class transcription factor complex binding"/>
    <property type="evidence" value="ECO:0007669"/>
    <property type="project" value="TreeGrafter"/>
</dbReference>
<dbReference type="PROSITE" id="PS51294">
    <property type="entry name" value="HTH_MYB"/>
    <property type="match status" value="1"/>
</dbReference>
<feature type="domain" description="Myb-like" evidence="2">
    <location>
        <begin position="409"/>
        <end position="457"/>
    </location>
</feature>
<dbReference type="Pfam" id="PF15963">
    <property type="entry name" value="Myb_DNA-bind_7"/>
    <property type="match status" value="1"/>
</dbReference>
<dbReference type="InterPro" id="IPR001005">
    <property type="entry name" value="SANT/Myb"/>
</dbReference>
<dbReference type="SMART" id="SM00717">
    <property type="entry name" value="SANT"/>
    <property type="match status" value="1"/>
</dbReference>
<feature type="compositionally biased region" description="Polar residues" evidence="1">
    <location>
        <begin position="106"/>
        <end position="122"/>
    </location>
</feature>
<dbReference type="InterPro" id="IPR039467">
    <property type="entry name" value="TFIIIB_B''_Myb"/>
</dbReference>
<evidence type="ECO:0000259" key="3">
    <source>
        <dbReference type="PROSITE" id="PS51293"/>
    </source>
</evidence>
<dbReference type="InterPro" id="IPR017930">
    <property type="entry name" value="Myb_dom"/>
</dbReference>
<evidence type="ECO:0000256" key="1">
    <source>
        <dbReference type="SAM" id="MobiDB-lite"/>
    </source>
</evidence>
<comment type="caution">
    <text evidence="5">The sequence shown here is derived from an EMBL/GenBank/DDBJ whole genome shotgun (WGS) entry which is preliminary data.</text>
</comment>
<feature type="compositionally biased region" description="Low complexity" evidence="1">
    <location>
        <begin position="79"/>
        <end position="94"/>
    </location>
</feature>
<evidence type="ECO:0000313" key="6">
    <source>
        <dbReference type="Proteomes" id="UP000521943"/>
    </source>
</evidence>
<dbReference type="PROSITE" id="PS50090">
    <property type="entry name" value="MYB_LIKE"/>
    <property type="match status" value="1"/>
</dbReference>
<gene>
    <name evidence="5" type="ORF">DFP72DRAFT_1162198</name>
</gene>
<evidence type="ECO:0000259" key="2">
    <source>
        <dbReference type="PROSITE" id="PS50090"/>
    </source>
</evidence>
<feature type="region of interest" description="Disordered" evidence="1">
    <location>
        <begin position="1"/>
        <end position="270"/>
    </location>
</feature>
<feature type="domain" description="SANT" evidence="3">
    <location>
        <begin position="415"/>
        <end position="463"/>
    </location>
</feature>
<feature type="region of interest" description="Disordered" evidence="1">
    <location>
        <begin position="490"/>
        <end position="548"/>
    </location>
</feature>
<protein>
    <recommendedName>
        <fullName evidence="7">Myb-like domain-containing protein</fullName>
    </recommendedName>
</protein>
<evidence type="ECO:0000313" key="5">
    <source>
        <dbReference type="EMBL" id="KAF6766631.1"/>
    </source>
</evidence>
<dbReference type="Gene3D" id="1.10.10.60">
    <property type="entry name" value="Homeodomain-like"/>
    <property type="match status" value="1"/>
</dbReference>
<evidence type="ECO:0000259" key="4">
    <source>
        <dbReference type="PROSITE" id="PS51294"/>
    </source>
</evidence>
<feature type="region of interest" description="Disordered" evidence="1">
    <location>
        <begin position="308"/>
        <end position="349"/>
    </location>
</feature>
<feature type="compositionally biased region" description="Polar residues" evidence="1">
    <location>
        <begin position="539"/>
        <end position="548"/>
    </location>
</feature>
<reference evidence="5 6" key="1">
    <citation type="submission" date="2020-07" db="EMBL/GenBank/DDBJ databases">
        <title>Comparative genomics of pyrophilous fungi reveals a link between fire events and developmental genes.</title>
        <authorList>
            <consortium name="DOE Joint Genome Institute"/>
            <person name="Steindorff A.S."/>
            <person name="Carver A."/>
            <person name="Calhoun S."/>
            <person name="Stillman K."/>
            <person name="Liu H."/>
            <person name="Lipzen A."/>
            <person name="Pangilinan J."/>
            <person name="Labutti K."/>
            <person name="Bruns T.D."/>
            <person name="Grigoriev I.V."/>
        </authorList>
    </citation>
    <scope>NUCLEOTIDE SEQUENCE [LARGE SCALE GENOMIC DNA]</scope>
    <source>
        <strain evidence="5 6">CBS 144469</strain>
    </source>
</reference>
<dbReference type="EMBL" id="JACGCI010000001">
    <property type="protein sequence ID" value="KAF6766631.1"/>
    <property type="molecule type" value="Genomic_DNA"/>
</dbReference>
<feature type="compositionally biased region" description="Acidic residues" evidence="1">
    <location>
        <begin position="245"/>
        <end position="254"/>
    </location>
</feature>
<feature type="domain" description="HTH myb-type" evidence="4">
    <location>
        <begin position="409"/>
        <end position="463"/>
    </location>
</feature>
<dbReference type="CDD" id="cd00167">
    <property type="entry name" value="SANT"/>
    <property type="match status" value="1"/>
</dbReference>
<dbReference type="OrthoDB" id="272624at2759"/>
<dbReference type="GO" id="GO:0070898">
    <property type="term" value="P:RNA polymerase III preinitiation complex assembly"/>
    <property type="evidence" value="ECO:0007669"/>
    <property type="project" value="TreeGrafter"/>
</dbReference>
<dbReference type="Proteomes" id="UP000521943">
    <property type="component" value="Unassembled WGS sequence"/>
</dbReference>
<keyword evidence="6" id="KW-1185">Reference proteome</keyword>
<dbReference type="InterPro" id="IPR009057">
    <property type="entry name" value="Homeodomain-like_sf"/>
</dbReference>
<sequence length="548" mass="58243">MSRVQKGGAIFKPITKGRPRQAPGTASRQASIILDGPTEHPANKSTVPPPSHQQSIQHSAPAANGVDSSPSQAAPPVPAVGEAAHPPGPFSSSPISPPTQKEQKPPSLTSAAPKSSQNTQGVALSAPSRATATPIAIGIPRPPSLRPSAPAPSTTVSQPVVTLGTEPSPDSASNSEPHNSAAAVVPSAEEEPSFEGKPKARKRKRSTTATAATPEEDDDASSTSSKTKGGRGRRSRAPSLPPYDPEADPGEDLDPTVVTMASLCSDTGQGRVSSKAVEVLNNHAIWKKQNRDKRARMRALMEARKYGKTEQEAELLEESGVVPTPSTITPSSSNDSAGANADASNPDFDYTQDLATSRFNVQVRIGPNGETIIDEESLVVNREETDETAAYTHVTESDTSKFVNSGTYSKRFRGSRWSAEETELFYDALTQYGENYELIAYMLPGRDRKSCKNKFKTEDKRNPVRINHCLNSRTAPDIAYLSLMTGKDFSGPTPEIRAPSTPAVPPPTEEEPSEPVAAAPTKKRRTKASDDGLVIVGDANSTIPDFDT</sequence>
<evidence type="ECO:0008006" key="7">
    <source>
        <dbReference type="Google" id="ProtNLM"/>
    </source>
</evidence>
<dbReference type="PROSITE" id="PS51293">
    <property type="entry name" value="SANT"/>
    <property type="match status" value="1"/>
</dbReference>
<name>A0A8H6IJD9_9AGAR</name>
<dbReference type="AlphaFoldDB" id="A0A8H6IJD9"/>
<dbReference type="PANTHER" id="PTHR22929:SF0">
    <property type="entry name" value="TRANSCRIPTION FACTOR TFIIIB COMPONENT B'' HOMOLOG"/>
    <property type="match status" value="1"/>
</dbReference>
<dbReference type="InterPro" id="IPR017884">
    <property type="entry name" value="SANT_dom"/>
</dbReference>
<dbReference type="GO" id="GO:0000126">
    <property type="term" value="C:transcription factor TFIIIB complex"/>
    <property type="evidence" value="ECO:0007669"/>
    <property type="project" value="TreeGrafter"/>
</dbReference>
<dbReference type="PANTHER" id="PTHR22929">
    <property type="entry name" value="RNA POLYMERASE III TRANSCRIPTION INITIATION FACTOR B"/>
    <property type="match status" value="1"/>
</dbReference>